<accession>A0A812D5Y1</accession>
<evidence type="ECO:0000313" key="2">
    <source>
        <dbReference type="Proteomes" id="UP000597762"/>
    </source>
</evidence>
<evidence type="ECO:0000313" key="1">
    <source>
        <dbReference type="EMBL" id="CAE1286238.1"/>
    </source>
</evidence>
<gene>
    <name evidence="1" type="ORF">SPHA_45879</name>
</gene>
<reference evidence="1" key="1">
    <citation type="submission" date="2021-01" db="EMBL/GenBank/DDBJ databases">
        <authorList>
            <person name="Li R."/>
            <person name="Bekaert M."/>
        </authorList>
    </citation>
    <scope>NUCLEOTIDE SEQUENCE</scope>
    <source>
        <strain evidence="1">Farmed</strain>
    </source>
</reference>
<dbReference type="AlphaFoldDB" id="A0A812D5Y1"/>
<dbReference type="Proteomes" id="UP000597762">
    <property type="component" value="Unassembled WGS sequence"/>
</dbReference>
<proteinExistence type="predicted"/>
<comment type="caution">
    <text evidence="1">The sequence shown here is derived from an EMBL/GenBank/DDBJ whole genome shotgun (WGS) entry which is preliminary data.</text>
</comment>
<keyword evidence="2" id="KW-1185">Reference proteome</keyword>
<name>A0A812D5Y1_ACAPH</name>
<dbReference type="GO" id="GO:0004190">
    <property type="term" value="F:aspartic-type endopeptidase activity"/>
    <property type="evidence" value="ECO:0007669"/>
    <property type="project" value="InterPro"/>
</dbReference>
<dbReference type="EMBL" id="CAHIKZ030002392">
    <property type="protein sequence ID" value="CAE1286238.1"/>
    <property type="molecule type" value="Genomic_DNA"/>
</dbReference>
<dbReference type="InterPro" id="IPR001969">
    <property type="entry name" value="Aspartic_peptidase_AS"/>
</dbReference>
<dbReference type="SUPFAM" id="SSF50630">
    <property type="entry name" value="Acid proteases"/>
    <property type="match status" value="1"/>
</dbReference>
<dbReference type="InterPro" id="IPR021109">
    <property type="entry name" value="Peptidase_aspartic_dom_sf"/>
</dbReference>
<protein>
    <recommendedName>
        <fullName evidence="3">Peptidase A2 domain-containing protein</fullName>
    </recommendedName>
</protein>
<dbReference type="FunFam" id="2.40.70.10:FF:000130">
    <property type="entry name" value="Retrovirus-related Pol polyprotein from transposon opus-like Protein"/>
    <property type="match status" value="1"/>
</dbReference>
<evidence type="ECO:0008006" key="3">
    <source>
        <dbReference type="Google" id="ProtNLM"/>
    </source>
</evidence>
<dbReference type="Gene3D" id="2.40.70.10">
    <property type="entry name" value="Acid Proteases"/>
    <property type="match status" value="1"/>
</dbReference>
<organism evidence="1 2">
    <name type="scientific">Acanthosepion pharaonis</name>
    <name type="common">Pharaoh cuttlefish</name>
    <name type="synonym">Sepia pharaonis</name>
    <dbReference type="NCBI Taxonomy" id="158019"/>
    <lineage>
        <taxon>Eukaryota</taxon>
        <taxon>Metazoa</taxon>
        <taxon>Spiralia</taxon>
        <taxon>Lophotrochozoa</taxon>
        <taxon>Mollusca</taxon>
        <taxon>Cephalopoda</taxon>
        <taxon>Coleoidea</taxon>
        <taxon>Decapodiformes</taxon>
        <taxon>Sepiida</taxon>
        <taxon>Sepiina</taxon>
        <taxon>Sepiidae</taxon>
        <taxon>Acanthosepion</taxon>
    </lineage>
</organism>
<dbReference type="PROSITE" id="PS00141">
    <property type="entry name" value="ASP_PROTEASE"/>
    <property type="match status" value="1"/>
</dbReference>
<dbReference type="GO" id="GO:0006508">
    <property type="term" value="P:proteolysis"/>
    <property type="evidence" value="ECO:0007669"/>
    <property type="project" value="InterPro"/>
</dbReference>
<sequence length="183" mass="20000">MKTASAVGGNRVNRFVYVKDTNSGELFLVDTGAQVSVVPPRVNTTTSESAYALCAANGTKIETYGQISLTLNIGLRRSFPWLFTVAQVKFPILGSDFLAHYNLAVDMSTPTLIDQTTQLTLTGMISTYASTKICAALPENNPLQHVLDKIPCAYNTFHLYGVRQTQHCTSDSDIRTSCFLIPL</sequence>
<dbReference type="OrthoDB" id="6276451at2759"/>